<dbReference type="Gene3D" id="3.90.190.10">
    <property type="entry name" value="Protein tyrosine phosphatase superfamily"/>
    <property type="match status" value="1"/>
</dbReference>
<dbReference type="InterPro" id="IPR026893">
    <property type="entry name" value="Tyr/Ser_Pase_IphP-type"/>
</dbReference>
<proteinExistence type="predicted"/>
<evidence type="ECO:0000313" key="1">
    <source>
        <dbReference type="EMBL" id="QDE33482.1"/>
    </source>
</evidence>
<dbReference type="PROSITE" id="PS00383">
    <property type="entry name" value="TYR_PHOSPHATASE_1"/>
    <property type="match status" value="1"/>
</dbReference>
<organism evidence="1 2">
    <name type="scientific">Microbacterium foliorum</name>
    <dbReference type="NCBI Taxonomy" id="104336"/>
    <lineage>
        <taxon>Bacteria</taxon>
        <taxon>Bacillati</taxon>
        <taxon>Actinomycetota</taxon>
        <taxon>Actinomycetes</taxon>
        <taxon>Micrococcales</taxon>
        <taxon>Microbacteriaceae</taxon>
        <taxon>Microbacterium</taxon>
    </lineage>
</organism>
<dbReference type="GO" id="GO:0004721">
    <property type="term" value="F:phosphoprotein phosphatase activity"/>
    <property type="evidence" value="ECO:0007669"/>
    <property type="project" value="InterPro"/>
</dbReference>
<dbReference type="SUPFAM" id="SSF52799">
    <property type="entry name" value="(Phosphotyrosine protein) phosphatases II"/>
    <property type="match status" value="1"/>
</dbReference>
<dbReference type="Proteomes" id="UP000316125">
    <property type="component" value="Chromosome"/>
</dbReference>
<dbReference type="InterPro" id="IPR016130">
    <property type="entry name" value="Tyr_Pase_AS"/>
</dbReference>
<dbReference type="EMBL" id="CP041040">
    <property type="protein sequence ID" value="QDE33482.1"/>
    <property type="molecule type" value="Genomic_DNA"/>
</dbReference>
<dbReference type="RefSeq" id="WP_140035779.1">
    <property type="nucleotide sequence ID" value="NZ_CP041040.1"/>
</dbReference>
<dbReference type="AlphaFoldDB" id="A0A4Y5YL10"/>
<accession>A0A4Y5YL10</accession>
<name>A0A4Y5YL10_9MICO</name>
<evidence type="ECO:0000313" key="2">
    <source>
        <dbReference type="Proteomes" id="UP000316125"/>
    </source>
</evidence>
<dbReference type="Pfam" id="PF13350">
    <property type="entry name" value="Y_phosphatase3"/>
    <property type="match status" value="1"/>
</dbReference>
<dbReference type="OrthoDB" id="1188001at2"/>
<sequence>MTIADIDLVLSAPVNLRDLGGIPIDGGVLREGLAIRTDDLAYVPTEVAAQLVAAGLTAIIDLRSPLEVSVTGRGPLADYPVAYHHLPLIADVGESMKRDAPELTHDAMGRMYLRMVEVAAPQLVTALNVIAHTPGTAAFHCAAGRDRTGVVAAMLLLALGAADDDIVADYALTGGNMVAIMQRTAPVMGAMWKALGFDADAAGASSALLGGSMEVSMRTLLDTLREQHGDALAPLRAAGLSEATIARLRERALAA</sequence>
<gene>
    <name evidence="1" type="ORF">FIV50_00885</name>
</gene>
<reference evidence="1 2" key="1">
    <citation type="submission" date="2019-06" db="EMBL/GenBank/DDBJ databases">
        <title>Complete genome of Microbacterium foliorum M2.</title>
        <authorList>
            <person name="Cao G."/>
        </authorList>
    </citation>
    <scope>NUCLEOTIDE SEQUENCE [LARGE SCALE GENOMIC DNA]</scope>
    <source>
        <strain evidence="1 2">M2</strain>
    </source>
</reference>
<dbReference type="InterPro" id="IPR029021">
    <property type="entry name" value="Prot-tyrosine_phosphatase-like"/>
</dbReference>
<protein>
    <submittedName>
        <fullName evidence="1">Tyrosine-protein phosphatase</fullName>
    </submittedName>
</protein>